<dbReference type="AlphaFoldDB" id="A0A0P6XN42"/>
<accession>A0A0P6XN42</accession>
<proteinExistence type="predicted"/>
<evidence type="ECO:0000313" key="1">
    <source>
        <dbReference type="EMBL" id="KPL85000.1"/>
    </source>
</evidence>
<protein>
    <submittedName>
        <fullName evidence="1">Uncharacterized protein</fullName>
    </submittedName>
</protein>
<evidence type="ECO:0000313" key="2">
    <source>
        <dbReference type="Proteomes" id="UP000050501"/>
    </source>
</evidence>
<keyword evidence="2" id="KW-1185">Reference proteome</keyword>
<gene>
    <name evidence="1" type="ORF">ADN01_06370</name>
</gene>
<dbReference type="STRING" id="229921.ADN01_06370"/>
<name>A0A0P6XN42_9CHLR</name>
<sequence>MTNPRFSLQKDYWTQFSLQNDDLEFLYNHLLEIEIPLTPIELVRALVDNRIKKEKQHLEKNQAAQGKIYLPKDSYQPDEKIVLPQFNWREGRVLSVREGVNPDSAPFQVIEVELDDQTVTHLAANFAEHALNNPVSAASEDENLDVEEVIKSHGKSLLSSLNAELESNPDLVRIAGRWFPRSLLVDVNIGYLNLAEALLDMEEGGPLSTQSILEQIELPTDVNLKLTEFSLNLALEEDGRFDEVGPSGEVLWYLRRLEPEGVQNPPSFLRYQSHQTVDVSLVAPLLEMFEGHIEDDLEDNMCREGQPDKEIAISLIFPHWRAGTLPLCEENMHIFPTAIESPRVLFTFVDAITGERFPGWVVRQHRYIFGLEKWYASQELMPGSVITLKKGQKPGEVSIHSGKRRPTREWVRTALIGADGGIVFAMLKQLVSSQLDERMAFGIPDVKPFDDIWNASNKQRGSLEQTVMSMMRELAKLTPQGHVHAQELYAAVNIVRRCPPGPILQMLVTQPWASHLGDLYFRLDDKPQEG</sequence>
<comment type="caution">
    <text evidence="1">The sequence shown here is derived from an EMBL/GenBank/DDBJ whole genome shotgun (WGS) entry which is preliminary data.</text>
</comment>
<reference evidence="1 2" key="1">
    <citation type="submission" date="2015-07" db="EMBL/GenBank/DDBJ databases">
        <title>Genome sequence of Levilinea saccharolytica DSM 16555.</title>
        <authorList>
            <person name="Hemp J."/>
            <person name="Ward L.M."/>
            <person name="Pace L.A."/>
            <person name="Fischer W.W."/>
        </authorList>
    </citation>
    <scope>NUCLEOTIDE SEQUENCE [LARGE SCALE GENOMIC DNA]</scope>
    <source>
        <strain evidence="1 2">KIBI-1</strain>
    </source>
</reference>
<dbReference type="OrthoDB" id="144485at2"/>
<dbReference type="Proteomes" id="UP000050501">
    <property type="component" value="Unassembled WGS sequence"/>
</dbReference>
<dbReference type="EMBL" id="LGCM01000027">
    <property type="protein sequence ID" value="KPL85000.1"/>
    <property type="molecule type" value="Genomic_DNA"/>
</dbReference>
<dbReference type="RefSeq" id="WP_062418473.1">
    <property type="nucleotide sequence ID" value="NZ_DF967974.1"/>
</dbReference>
<organism evidence="1 2">
    <name type="scientific">Levilinea saccharolytica</name>
    <dbReference type="NCBI Taxonomy" id="229921"/>
    <lineage>
        <taxon>Bacteria</taxon>
        <taxon>Bacillati</taxon>
        <taxon>Chloroflexota</taxon>
        <taxon>Anaerolineae</taxon>
        <taxon>Anaerolineales</taxon>
        <taxon>Anaerolineaceae</taxon>
        <taxon>Levilinea</taxon>
    </lineage>
</organism>